<dbReference type="OrthoDB" id="9793039at2"/>
<comment type="caution">
    <text evidence="2">The sequence shown here is derived from an EMBL/GenBank/DDBJ whole genome shotgun (WGS) entry which is preliminary data.</text>
</comment>
<dbReference type="PANTHER" id="PTHR33993">
    <property type="entry name" value="GLYOXALASE-RELATED"/>
    <property type="match status" value="1"/>
</dbReference>
<evidence type="ECO:0000313" key="3">
    <source>
        <dbReference type="Proteomes" id="UP000239203"/>
    </source>
</evidence>
<dbReference type="Gene3D" id="3.10.180.10">
    <property type="entry name" value="2,3-Dihydroxybiphenyl 1,2-Dioxygenase, domain 1"/>
    <property type="match status" value="2"/>
</dbReference>
<dbReference type="PROSITE" id="PS51819">
    <property type="entry name" value="VOC"/>
    <property type="match status" value="2"/>
</dbReference>
<organism evidence="2 3">
    <name type="scientific">Actinokineospora auranticolor</name>
    <dbReference type="NCBI Taxonomy" id="155976"/>
    <lineage>
        <taxon>Bacteria</taxon>
        <taxon>Bacillati</taxon>
        <taxon>Actinomycetota</taxon>
        <taxon>Actinomycetes</taxon>
        <taxon>Pseudonocardiales</taxon>
        <taxon>Pseudonocardiaceae</taxon>
        <taxon>Actinokineospora</taxon>
    </lineage>
</organism>
<dbReference type="Proteomes" id="UP000239203">
    <property type="component" value="Unassembled WGS sequence"/>
</dbReference>
<dbReference type="RefSeq" id="WP_104481759.1">
    <property type="nucleotide sequence ID" value="NZ_CP154825.1"/>
</dbReference>
<dbReference type="InterPro" id="IPR029068">
    <property type="entry name" value="Glyas_Bleomycin-R_OHBP_Dase"/>
</dbReference>
<accession>A0A2S6GHH3</accession>
<feature type="domain" description="VOC" evidence="1">
    <location>
        <begin position="137"/>
        <end position="248"/>
    </location>
</feature>
<evidence type="ECO:0000259" key="1">
    <source>
        <dbReference type="PROSITE" id="PS51819"/>
    </source>
</evidence>
<protein>
    <recommendedName>
        <fullName evidence="1">VOC domain-containing protein</fullName>
    </recommendedName>
</protein>
<dbReference type="EMBL" id="PTIX01000018">
    <property type="protein sequence ID" value="PPK64682.1"/>
    <property type="molecule type" value="Genomic_DNA"/>
</dbReference>
<sequence length="252" mass="26826">MVTRDTAWEPGTPCWVDLGTDVAKAKVFYSALFGWQIEEGDPQFGGYANCFVDGRPVAGLGPLQEGQETGWVTYLSTTDLDATLEKVTAAGGKVFVPPMEIGEMGAMAIAADSTCATFGLWRSGIHTGMRLANEVGAVTWNEHLSTDYDKAKQFYADVLGYSYQEVGDDGFNYATIVTTNPEWPVGGIGGNTDKSGWTTYFQVSDADAAVAKVQELGGKLVSGPTDSPHGRNAVVTDDQGAEFVVIAVPSQQ</sequence>
<dbReference type="PANTHER" id="PTHR33993:SF14">
    <property type="entry name" value="GB|AAF24581.1"/>
    <property type="match status" value="1"/>
</dbReference>
<proteinExistence type="predicted"/>
<keyword evidence="3" id="KW-1185">Reference proteome</keyword>
<dbReference type="AlphaFoldDB" id="A0A2S6GHH3"/>
<dbReference type="InterPro" id="IPR052164">
    <property type="entry name" value="Anthracycline_SecMetBiosynth"/>
</dbReference>
<gene>
    <name evidence="2" type="ORF">CLV40_11872</name>
</gene>
<name>A0A2S6GHH3_9PSEU</name>
<evidence type="ECO:0000313" key="2">
    <source>
        <dbReference type="EMBL" id="PPK64682.1"/>
    </source>
</evidence>
<dbReference type="InterPro" id="IPR004360">
    <property type="entry name" value="Glyas_Fos-R_dOase_dom"/>
</dbReference>
<dbReference type="Pfam" id="PF00903">
    <property type="entry name" value="Glyoxalase"/>
    <property type="match status" value="2"/>
</dbReference>
<reference evidence="2 3" key="1">
    <citation type="submission" date="2018-02" db="EMBL/GenBank/DDBJ databases">
        <title>Genomic Encyclopedia of Archaeal and Bacterial Type Strains, Phase II (KMG-II): from individual species to whole genera.</title>
        <authorList>
            <person name="Goeker M."/>
        </authorList>
    </citation>
    <scope>NUCLEOTIDE SEQUENCE [LARGE SCALE GENOMIC DNA]</scope>
    <source>
        <strain evidence="2 3">YU 961-1</strain>
    </source>
</reference>
<dbReference type="InterPro" id="IPR037523">
    <property type="entry name" value="VOC_core"/>
</dbReference>
<dbReference type="SUPFAM" id="SSF54593">
    <property type="entry name" value="Glyoxalase/Bleomycin resistance protein/Dihydroxybiphenyl dioxygenase"/>
    <property type="match status" value="2"/>
</dbReference>
<feature type="domain" description="VOC" evidence="1">
    <location>
        <begin position="11"/>
        <end position="128"/>
    </location>
</feature>
<dbReference type="CDD" id="cd07247">
    <property type="entry name" value="SgaA_N_like"/>
    <property type="match status" value="2"/>
</dbReference>